<evidence type="ECO:0000313" key="4">
    <source>
        <dbReference type="Proteomes" id="UP000001449"/>
    </source>
</evidence>
<protein>
    <recommendedName>
        <fullName evidence="5">Sulfotransferase domain-containing protein</fullName>
    </recommendedName>
</protein>
<feature type="transmembrane region" description="Helical" evidence="2">
    <location>
        <begin position="48"/>
        <end position="69"/>
    </location>
</feature>
<dbReference type="RefSeq" id="XP_002295834.1">
    <property type="nucleotide sequence ID" value="XM_002295798.1"/>
</dbReference>
<dbReference type="PaxDb" id="35128-Thaps6980"/>
<dbReference type="eggNOG" id="ENOG502S80E">
    <property type="taxonomic scope" value="Eukaryota"/>
</dbReference>
<dbReference type="EMBL" id="CP001160">
    <property type="protein sequence ID" value="ACI64551.1"/>
    <property type="molecule type" value="Genomic_DNA"/>
</dbReference>
<evidence type="ECO:0008006" key="5">
    <source>
        <dbReference type="Google" id="ProtNLM"/>
    </source>
</evidence>
<sequence>MAKSNINRRGKQSKPTSDDAPANPASPKPAKKKDVNEMTTWEIFTTHPLIYVGKFIIIPYILYLSYYFILLQHPEYLPLNLRPSIIGSSASPRQLLVVASPGSGTVQMASELRNSLHLEVGHESTDAAWHFVRDGTVSWFHGIRFLTQPNTQEGLLKSFTSICNTGSANLGFHPAMYGPSKHKCSYRSKWDDCWQKECYRILIEEWGCGVKDSCEIKFANNIHQVRNPMRTLESLVVKFCVGGLEGSIADKFLTYASALFPQHDFVQDSCIEAAGYFLVMYQEAMIDARARGEISSFYRIEESSACDVAELAGLTSSDTTVYQPNYSKIKRMCDEGNALSPARKVVKQQMNKVNNDQVHLGWKDLRGGMHGSTMKAGDTGLEKRLKKLFHAFGYDESKEVEVVPAAPSAVESGEL</sequence>
<dbReference type="Proteomes" id="UP000001449">
    <property type="component" value="Chromosome 7"/>
</dbReference>
<organism evidence="3 4">
    <name type="scientific">Thalassiosira pseudonana</name>
    <name type="common">Marine diatom</name>
    <name type="synonym">Cyclotella nana</name>
    <dbReference type="NCBI Taxonomy" id="35128"/>
    <lineage>
        <taxon>Eukaryota</taxon>
        <taxon>Sar</taxon>
        <taxon>Stramenopiles</taxon>
        <taxon>Ochrophyta</taxon>
        <taxon>Bacillariophyta</taxon>
        <taxon>Coscinodiscophyceae</taxon>
        <taxon>Thalassiosirophycidae</taxon>
        <taxon>Thalassiosirales</taxon>
        <taxon>Thalassiosiraceae</taxon>
        <taxon>Thalassiosira</taxon>
    </lineage>
</organism>
<reference evidence="3 4" key="2">
    <citation type="journal article" date="2008" name="Nature">
        <title>The Phaeodactylum genome reveals the evolutionary history of diatom genomes.</title>
        <authorList>
            <person name="Bowler C."/>
            <person name="Allen A.E."/>
            <person name="Badger J.H."/>
            <person name="Grimwood J."/>
            <person name="Jabbari K."/>
            <person name="Kuo A."/>
            <person name="Maheswari U."/>
            <person name="Martens C."/>
            <person name="Maumus F."/>
            <person name="Otillar R.P."/>
            <person name="Rayko E."/>
            <person name="Salamov A."/>
            <person name="Vandepoele K."/>
            <person name="Beszteri B."/>
            <person name="Gruber A."/>
            <person name="Heijde M."/>
            <person name="Katinka M."/>
            <person name="Mock T."/>
            <person name="Valentin K."/>
            <person name="Verret F."/>
            <person name="Berges J.A."/>
            <person name="Brownlee C."/>
            <person name="Cadoret J.P."/>
            <person name="Chiovitti A."/>
            <person name="Choi C.J."/>
            <person name="Coesel S."/>
            <person name="De Martino A."/>
            <person name="Detter J.C."/>
            <person name="Durkin C."/>
            <person name="Falciatore A."/>
            <person name="Fournet J."/>
            <person name="Haruta M."/>
            <person name="Huysman M.J."/>
            <person name="Jenkins B.D."/>
            <person name="Jiroutova K."/>
            <person name="Jorgensen R.E."/>
            <person name="Joubert Y."/>
            <person name="Kaplan A."/>
            <person name="Kroger N."/>
            <person name="Kroth P.G."/>
            <person name="La Roche J."/>
            <person name="Lindquist E."/>
            <person name="Lommer M."/>
            <person name="Martin-Jezequel V."/>
            <person name="Lopez P.J."/>
            <person name="Lucas S."/>
            <person name="Mangogna M."/>
            <person name="McGinnis K."/>
            <person name="Medlin L.K."/>
            <person name="Montsant A."/>
            <person name="Oudot-Le Secq M.P."/>
            <person name="Napoli C."/>
            <person name="Obornik M."/>
            <person name="Parker M.S."/>
            <person name="Petit J.L."/>
            <person name="Porcel B.M."/>
            <person name="Poulsen N."/>
            <person name="Robison M."/>
            <person name="Rychlewski L."/>
            <person name="Rynearson T.A."/>
            <person name="Schmutz J."/>
            <person name="Shapiro H."/>
            <person name="Siaut M."/>
            <person name="Stanley M."/>
            <person name="Sussman M.R."/>
            <person name="Taylor A.R."/>
            <person name="Vardi A."/>
            <person name="von Dassow P."/>
            <person name="Vyverman W."/>
            <person name="Willis A."/>
            <person name="Wyrwicz L.S."/>
            <person name="Rokhsar D.S."/>
            <person name="Weissenbach J."/>
            <person name="Armbrust E.V."/>
            <person name="Green B.R."/>
            <person name="Van de Peer Y."/>
            <person name="Grigoriev I.V."/>
        </authorList>
    </citation>
    <scope>NUCLEOTIDE SEQUENCE [LARGE SCALE GENOMIC DNA]</scope>
    <source>
        <strain evidence="3 4">CCMP1335</strain>
    </source>
</reference>
<dbReference type="InParanoid" id="B5YN09"/>
<keyword evidence="4" id="KW-1185">Reference proteome</keyword>
<reference evidence="3 4" key="1">
    <citation type="journal article" date="2004" name="Science">
        <title>The genome of the diatom Thalassiosira pseudonana: ecology, evolution, and metabolism.</title>
        <authorList>
            <person name="Armbrust E.V."/>
            <person name="Berges J.A."/>
            <person name="Bowler C."/>
            <person name="Green B.R."/>
            <person name="Martinez D."/>
            <person name="Putnam N.H."/>
            <person name="Zhou S."/>
            <person name="Allen A.E."/>
            <person name="Apt K.E."/>
            <person name="Bechner M."/>
            <person name="Brzezinski M.A."/>
            <person name="Chaal B.K."/>
            <person name="Chiovitti A."/>
            <person name="Davis A.K."/>
            <person name="Demarest M.S."/>
            <person name="Detter J.C."/>
            <person name="Glavina T."/>
            <person name="Goodstein D."/>
            <person name="Hadi M.Z."/>
            <person name="Hellsten U."/>
            <person name="Hildebrand M."/>
            <person name="Jenkins B.D."/>
            <person name="Jurka J."/>
            <person name="Kapitonov V.V."/>
            <person name="Kroger N."/>
            <person name="Lau W.W."/>
            <person name="Lane T.W."/>
            <person name="Larimer F.W."/>
            <person name="Lippmeier J.C."/>
            <person name="Lucas S."/>
            <person name="Medina M."/>
            <person name="Montsant A."/>
            <person name="Obornik M."/>
            <person name="Parker M.S."/>
            <person name="Palenik B."/>
            <person name="Pazour G.J."/>
            <person name="Richardson P.M."/>
            <person name="Rynearson T.A."/>
            <person name="Saito M.A."/>
            <person name="Schwartz D.C."/>
            <person name="Thamatrakoln K."/>
            <person name="Valentin K."/>
            <person name="Vardi A."/>
            <person name="Wilkerson F.P."/>
            <person name="Rokhsar D.S."/>
        </authorList>
    </citation>
    <scope>NUCLEOTIDE SEQUENCE [LARGE SCALE GENOMIC DNA]</scope>
    <source>
        <strain evidence="3 4">CCMP1335</strain>
    </source>
</reference>
<evidence type="ECO:0000256" key="2">
    <source>
        <dbReference type="SAM" id="Phobius"/>
    </source>
</evidence>
<dbReference type="OMA" id="ESTDAAW"/>
<feature type="compositionally biased region" description="Basic residues" evidence="1">
    <location>
        <begin position="1"/>
        <end position="12"/>
    </location>
</feature>
<proteinExistence type="predicted"/>
<dbReference type="HOGENOM" id="CLU_663082_0_0_1"/>
<feature type="region of interest" description="Disordered" evidence="1">
    <location>
        <begin position="1"/>
        <end position="33"/>
    </location>
</feature>
<dbReference type="GeneID" id="7449253"/>
<evidence type="ECO:0000256" key="1">
    <source>
        <dbReference type="SAM" id="MobiDB-lite"/>
    </source>
</evidence>
<evidence type="ECO:0000313" key="3">
    <source>
        <dbReference type="EMBL" id="ACI64551.1"/>
    </source>
</evidence>
<keyword evidence="2" id="KW-0472">Membrane</keyword>
<name>B5YN09_THAPS</name>
<accession>B5YN09</accession>
<dbReference type="AlphaFoldDB" id="B5YN09"/>
<keyword evidence="2" id="KW-1133">Transmembrane helix</keyword>
<dbReference type="KEGG" id="tps:THAPS_6980"/>
<gene>
    <name evidence="3" type="ORF">THAPS_6980</name>
</gene>
<keyword evidence="2" id="KW-0812">Transmembrane</keyword>